<dbReference type="SUPFAM" id="SSF81321">
    <property type="entry name" value="Family A G protein-coupled receptor-like"/>
    <property type="match status" value="1"/>
</dbReference>
<proteinExistence type="predicted"/>
<sequence length="70" mass="8513">MESKQTKAERRARKTFRTITFIVGYFAILWSPYYVVVSFYIVICKFLQPYMDFVSSVYLHYYIHSSYVLF</sequence>
<keyword evidence="1" id="KW-1133">Transmembrane helix</keyword>
<dbReference type="WBParaSite" id="BTMF_0000268801-mRNA-1">
    <property type="protein sequence ID" value="BTMF_0000268801-mRNA-1"/>
    <property type="gene ID" value="BTMF_0000268801"/>
</dbReference>
<evidence type="ECO:0000313" key="4">
    <source>
        <dbReference type="WBParaSite" id="BTMF_0000268801-mRNA-1"/>
    </source>
</evidence>
<reference evidence="4" key="1">
    <citation type="submission" date="2017-02" db="UniProtKB">
        <authorList>
            <consortium name="WormBaseParasite"/>
        </authorList>
    </citation>
    <scope>IDENTIFICATION</scope>
</reference>
<accession>A0A0R3Q8N0</accession>
<dbReference type="Gene3D" id="1.20.1070.10">
    <property type="entry name" value="Rhodopsin 7-helix transmembrane proteins"/>
    <property type="match status" value="1"/>
</dbReference>
<dbReference type="EMBL" id="UZAG01001548">
    <property type="protein sequence ID" value="VDO11571.1"/>
    <property type="molecule type" value="Genomic_DNA"/>
</dbReference>
<dbReference type="Proteomes" id="UP000280834">
    <property type="component" value="Unassembled WGS sequence"/>
</dbReference>
<name>A0A0R3Q8N0_9BILA</name>
<reference evidence="2 3" key="2">
    <citation type="submission" date="2018-11" db="EMBL/GenBank/DDBJ databases">
        <authorList>
            <consortium name="Pathogen Informatics"/>
        </authorList>
    </citation>
    <scope>NUCLEOTIDE SEQUENCE [LARGE SCALE GENOMIC DNA]</scope>
</reference>
<keyword evidence="1" id="KW-0472">Membrane</keyword>
<evidence type="ECO:0000313" key="3">
    <source>
        <dbReference type="Proteomes" id="UP000280834"/>
    </source>
</evidence>
<evidence type="ECO:0000313" key="2">
    <source>
        <dbReference type="EMBL" id="VDO11571.1"/>
    </source>
</evidence>
<keyword evidence="3" id="KW-1185">Reference proteome</keyword>
<gene>
    <name evidence="2" type="ORF">BTMF_LOCUS2013</name>
</gene>
<protein>
    <submittedName>
        <fullName evidence="4">G_PROTEIN_RECEP_F1_2 domain-containing protein</fullName>
    </submittedName>
</protein>
<dbReference type="AlphaFoldDB" id="A0A0R3Q8N0"/>
<keyword evidence="1" id="KW-0812">Transmembrane</keyword>
<feature type="transmembrane region" description="Helical" evidence="1">
    <location>
        <begin position="21"/>
        <end position="43"/>
    </location>
</feature>
<evidence type="ECO:0000256" key="1">
    <source>
        <dbReference type="SAM" id="Phobius"/>
    </source>
</evidence>
<organism evidence="4">
    <name type="scientific">Brugia timori</name>
    <dbReference type="NCBI Taxonomy" id="42155"/>
    <lineage>
        <taxon>Eukaryota</taxon>
        <taxon>Metazoa</taxon>
        <taxon>Ecdysozoa</taxon>
        <taxon>Nematoda</taxon>
        <taxon>Chromadorea</taxon>
        <taxon>Rhabditida</taxon>
        <taxon>Spirurina</taxon>
        <taxon>Spiruromorpha</taxon>
        <taxon>Filarioidea</taxon>
        <taxon>Onchocercidae</taxon>
        <taxon>Brugia</taxon>
    </lineage>
</organism>
<dbReference type="STRING" id="42155.A0A0R3Q8N0"/>